<dbReference type="AlphaFoldDB" id="A0AAD9W6W8"/>
<evidence type="ECO:0000256" key="1">
    <source>
        <dbReference type="ARBA" id="ARBA00022737"/>
    </source>
</evidence>
<sequence>MSGLEPIAALSLACNILQLVELGLKTVGCIRAVYQGESPDEELGKNAANLERLTIEVNMHSQTGRKKYEKILLHSAASCSTAARDLQKEIHFLFDNVKRGSLVSAIKFTATVAWRQRRLERLKGNLEAEERKMQTGLLAQLWSSTNAADIDLRGVKRELRFFIEQYRQGRRETIELVSSDGLRTREHVSREAEGTNDAVALVDEKLDCLVTRQGAQVDDQTRGRFLQSLKYPDFNQRRNQIDNAYNETFQWIFVGNHEDGSGEDYEHFSEIKWASFSNWLRSTNTLYWISGKPGSGKTTLVKYILAHERTERYLNIWSPGCAIVSHYFWKPGSRMQKNIEGLFYSLLYQLLGKDLIALKDVMSSVPGGKDSYTDWSSAELRSALLRTLDSYRSGVCLFLDGLDELDPEDGTKDGISELLDLVFELSQRGKIKLCVASRPDPHILEMRLCKYPRLRLQDLNYKDMMAYAKEKVKFPEARETDRGLIESLVYKAEGVFLWLVLATKSINEGIRYHDSVQCLQERIHRLPKDLDSLYQDMWVRAGANSPPEYRQTAALYFKLLIASKCYPGKPRNFTGQYNLYDQQRVNIFDLMLATTSIADEVLSALDGASKPICKELMLEKCREVERKLKVCCVGLVEVGAETPFKKQDAAYSSWYGHMYDDVWPIARSSGLQFIHRTAYDFLSDTELGAKILSFSCSSDFTSNCQLMKAWLAKLALFARGGSPEIWVEELRKFREAWEDTDEWSSEDWSRLILIYEKLANSGRLFTGVQNAETACIGIDFLRVLTRWNCDDGIIISRLKNGNLSENEKSAILMSLSDSHIHQLKQGEQAQNRLRTFRELLWAGADPNWQSWETRGGDVSVTSLRTSWQCYLLKVIQYFCSEKSVQHSARKQTELTIARVVLLFISNGARLDEMVDMVMIWDEKVQSWIPCEILGAYWSDDGLFVSIPASIIVASLTKALRSFPSLSDEDSLLESCVSLERAYASHRSSKTCRVFGKTGHPGREVSLWETTNDMQSQLGSRLIECLKRQIMSRIATIEDDTELKARSVDRKEISQSILDDESWTMKARGVHDLWEWLQELQLVGFSEGTPESRPIKEWVRKRSHNARI</sequence>
<accession>A0AAD9W6W8</accession>
<dbReference type="SUPFAM" id="SSF52540">
    <property type="entry name" value="P-loop containing nucleoside triphosphate hydrolases"/>
    <property type="match status" value="1"/>
</dbReference>
<evidence type="ECO:0000259" key="3">
    <source>
        <dbReference type="Pfam" id="PF25053"/>
    </source>
</evidence>
<dbReference type="InterPro" id="IPR056693">
    <property type="entry name" value="DUF7791"/>
</dbReference>
<dbReference type="InterPro" id="IPR056884">
    <property type="entry name" value="NPHP3-like_N"/>
</dbReference>
<comment type="caution">
    <text evidence="4">The sequence shown here is derived from an EMBL/GenBank/DDBJ whole genome shotgun (WGS) entry which is preliminary data.</text>
</comment>
<name>A0AAD9W6W8_PHOAM</name>
<evidence type="ECO:0008006" key="6">
    <source>
        <dbReference type="Google" id="ProtNLM"/>
    </source>
</evidence>
<keyword evidence="1" id="KW-0677">Repeat</keyword>
<dbReference type="Pfam" id="PF25053">
    <property type="entry name" value="DUF7791"/>
    <property type="match status" value="1"/>
</dbReference>
<protein>
    <recommendedName>
        <fullName evidence="6">NACHT domain-containing protein</fullName>
    </recommendedName>
</protein>
<feature type="domain" description="Nephrocystin 3-like N-terminal" evidence="2">
    <location>
        <begin position="274"/>
        <end position="438"/>
    </location>
</feature>
<dbReference type="Proteomes" id="UP001265746">
    <property type="component" value="Unassembled WGS sequence"/>
</dbReference>
<keyword evidence="5" id="KW-1185">Reference proteome</keyword>
<dbReference type="PANTHER" id="PTHR10039">
    <property type="entry name" value="AMELOGENIN"/>
    <property type="match status" value="1"/>
</dbReference>
<evidence type="ECO:0000259" key="2">
    <source>
        <dbReference type="Pfam" id="PF24883"/>
    </source>
</evidence>
<dbReference type="EMBL" id="JAUJFL010000001">
    <property type="protein sequence ID" value="KAK2613215.1"/>
    <property type="molecule type" value="Genomic_DNA"/>
</dbReference>
<organism evidence="4 5">
    <name type="scientific">Phomopsis amygdali</name>
    <name type="common">Fusicoccum amygdali</name>
    <dbReference type="NCBI Taxonomy" id="1214568"/>
    <lineage>
        <taxon>Eukaryota</taxon>
        <taxon>Fungi</taxon>
        <taxon>Dikarya</taxon>
        <taxon>Ascomycota</taxon>
        <taxon>Pezizomycotina</taxon>
        <taxon>Sordariomycetes</taxon>
        <taxon>Sordariomycetidae</taxon>
        <taxon>Diaporthales</taxon>
        <taxon>Diaporthaceae</taxon>
        <taxon>Diaporthe</taxon>
    </lineage>
</organism>
<feature type="domain" description="DUF7791" evidence="3">
    <location>
        <begin position="546"/>
        <end position="719"/>
    </location>
</feature>
<gene>
    <name evidence="4" type="ORF">N8I77_000140</name>
</gene>
<dbReference type="InterPro" id="IPR027417">
    <property type="entry name" value="P-loop_NTPase"/>
</dbReference>
<reference evidence="4" key="1">
    <citation type="submission" date="2023-06" db="EMBL/GenBank/DDBJ databases">
        <authorList>
            <person name="Noh H."/>
        </authorList>
    </citation>
    <scope>NUCLEOTIDE SEQUENCE</scope>
    <source>
        <strain evidence="4">DUCC20226</strain>
    </source>
</reference>
<dbReference type="PANTHER" id="PTHR10039:SF5">
    <property type="entry name" value="NACHT DOMAIN-CONTAINING PROTEIN"/>
    <property type="match status" value="1"/>
</dbReference>
<evidence type="ECO:0000313" key="5">
    <source>
        <dbReference type="Proteomes" id="UP001265746"/>
    </source>
</evidence>
<proteinExistence type="predicted"/>
<dbReference type="Pfam" id="PF24883">
    <property type="entry name" value="NPHP3_N"/>
    <property type="match status" value="1"/>
</dbReference>
<dbReference type="Gene3D" id="3.40.50.300">
    <property type="entry name" value="P-loop containing nucleotide triphosphate hydrolases"/>
    <property type="match status" value="1"/>
</dbReference>
<evidence type="ECO:0000313" key="4">
    <source>
        <dbReference type="EMBL" id="KAK2613215.1"/>
    </source>
</evidence>